<evidence type="ECO:0008006" key="3">
    <source>
        <dbReference type="Google" id="ProtNLM"/>
    </source>
</evidence>
<dbReference type="Proteomes" id="UP000244081">
    <property type="component" value="Unassembled WGS sequence"/>
</dbReference>
<evidence type="ECO:0000313" key="1">
    <source>
        <dbReference type="EMBL" id="PTW62034.1"/>
    </source>
</evidence>
<dbReference type="AlphaFoldDB" id="A0A2T5VE57"/>
<dbReference type="EMBL" id="QAYG01000001">
    <property type="protein sequence ID" value="PTW62034.1"/>
    <property type="molecule type" value="Genomic_DNA"/>
</dbReference>
<organism evidence="1 2">
    <name type="scientific">Breoghania corrubedonensis</name>
    <dbReference type="NCBI Taxonomy" id="665038"/>
    <lineage>
        <taxon>Bacteria</taxon>
        <taxon>Pseudomonadati</taxon>
        <taxon>Pseudomonadota</taxon>
        <taxon>Alphaproteobacteria</taxon>
        <taxon>Hyphomicrobiales</taxon>
        <taxon>Stappiaceae</taxon>
        <taxon>Breoghania</taxon>
    </lineage>
</organism>
<dbReference type="OrthoDB" id="3690318at2"/>
<evidence type="ECO:0000313" key="2">
    <source>
        <dbReference type="Proteomes" id="UP000244081"/>
    </source>
</evidence>
<comment type="caution">
    <text evidence="1">The sequence shown here is derived from an EMBL/GenBank/DDBJ whole genome shotgun (WGS) entry which is preliminary data.</text>
</comment>
<proteinExistence type="predicted"/>
<sequence length="216" mass="23814">MTSPAQYLLYSHVPVQSGQKLELANRLAGRDRTGSRAHATFAALDDDVVMELTAFESLDTLGGVLAERADAERAAVANLAGEWRHEILAHVEDLVPGEGAITAAPMVEMRHIEVPPPLYSEYRAWRERTIYADLRERPEIDDFRSYQSVMSTRPGVMFVVGFSVNPAIYRGAYQTPSYTDILKQAGQRYIAGGPAGLDCRIFARPDAFADLLEVAA</sequence>
<name>A0A2T5VE57_9HYPH</name>
<dbReference type="RefSeq" id="WP_107987658.1">
    <property type="nucleotide sequence ID" value="NZ_QAYG01000001.1"/>
</dbReference>
<reference evidence="1 2" key="1">
    <citation type="submission" date="2018-04" db="EMBL/GenBank/DDBJ databases">
        <title>Genomic Encyclopedia of Archaeal and Bacterial Type Strains, Phase II (KMG-II): from individual species to whole genera.</title>
        <authorList>
            <person name="Goeker M."/>
        </authorList>
    </citation>
    <scope>NUCLEOTIDE SEQUENCE [LARGE SCALE GENOMIC DNA]</scope>
    <source>
        <strain evidence="1 2">DSM 23382</strain>
    </source>
</reference>
<protein>
    <recommendedName>
        <fullName evidence="3">Chlorite dismutase</fullName>
    </recommendedName>
</protein>
<accession>A0A2T5VE57</accession>
<keyword evidence="2" id="KW-1185">Reference proteome</keyword>
<gene>
    <name evidence="1" type="ORF">C8N35_10166</name>
</gene>